<dbReference type="STRING" id="34720.A0A195EYK1"/>
<name>A0A195EYK1_9HYME</name>
<dbReference type="AlphaFoldDB" id="A0A195EYK1"/>
<dbReference type="EMBL" id="KQ981905">
    <property type="protein sequence ID" value="KYN33370.1"/>
    <property type="molecule type" value="Genomic_DNA"/>
</dbReference>
<dbReference type="PANTHER" id="PTHR23313:SF0">
    <property type="entry name" value="TESTIS-EXPRESSED PROTEIN 9"/>
    <property type="match status" value="1"/>
</dbReference>
<evidence type="ECO:0000313" key="3">
    <source>
        <dbReference type="Proteomes" id="UP000078541"/>
    </source>
</evidence>
<evidence type="ECO:0000256" key="1">
    <source>
        <dbReference type="SAM" id="Coils"/>
    </source>
</evidence>
<keyword evidence="1" id="KW-0175">Coiled coil</keyword>
<gene>
    <name evidence="2" type="ORF">ALC56_12081</name>
</gene>
<evidence type="ECO:0000313" key="2">
    <source>
        <dbReference type="EMBL" id="KYN33370.1"/>
    </source>
</evidence>
<sequence>MSDEILAKEKELHRLNHNLHLKAHEVMKTVDSIKYVHASENLFSDVNPLLPKFVVNDAKIIHSEDVIPKINKQLKTLVKVSDIPSVECINDNEILKKDNNMENKAVITLLKGKIDMLYKKLEIMQLEYNNKCDYYKELEVEKKKLDDVQVKLRNQIETLNDTITKLERINSDILSDSQILSKENIILKKDLENLRKEIRTLNQQSTNLDVRLNKSLDNNEKLRNELKCSQIKEKELLKQIRKMQEDKELAIKNLEEQRWKLSQAFKKQTLLVDNLKKQNVCIVYYIINFFYLCRGKGGIRRTAE</sequence>
<keyword evidence="3" id="KW-1185">Reference proteome</keyword>
<proteinExistence type="predicted"/>
<accession>A0A195EYK1</accession>
<organism evidence="2 3">
    <name type="scientific">Trachymyrmex septentrionalis</name>
    <dbReference type="NCBI Taxonomy" id="34720"/>
    <lineage>
        <taxon>Eukaryota</taxon>
        <taxon>Metazoa</taxon>
        <taxon>Ecdysozoa</taxon>
        <taxon>Arthropoda</taxon>
        <taxon>Hexapoda</taxon>
        <taxon>Insecta</taxon>
        <taxon>Pterygota</taxon>
        <taxon>Neoptera</taxon>
        <taxon>Endopterygota</taxon>
        <taxon>Hymenoptera</taxon>
        <taxon>Apocrita</taxon>
        <taxon>Aculeata</taxon>
        <taxon>Formicoidea</taxon>
        <taxon>Formicidae</taxon>
        <taxon>Myrmicinae</taxon>
        <taxon>Trachymyrmex</taxon>
    </lineage>
</organism>
<dbReference type="Proteomes" id="UP000078541">
    <property type="component" value="Unassembled WGS sequence"/>
</dbReference>
<reference evidence="2 3" key="1">
    <citation type="submission" date="2016-03" db="EMBL/GenBank/DDBJ databases">
        <title>Trachymyrmex septentrionalis WGS genome.</title>
        <authorList>
            <person name="Nygaard S."/>
            <person name="Hu H."/>
            <person name="Boomsma J."/>
            <person name="Zhang G."/>
        </authorList>
    </citation>
    <scope>NUCLEOTIDE SEQUENCE [LARGE SCALE GENOMIC DNA]</scope>
    <source>
        <strain evidence="2">Tsep2-gDNA-1</strain>
        <tissue evidence="2">Whole body</tissue>
    </source>
</reference>
<feature type="coiled-coil region" evidence="1">
    <location>
        <begin position="135"/>
        <end position="260"/>
    </location>
</feature>
<protein>
    <submittedName>
        <fullName evidence="2">Uncharacterized protein</fullName>
    </submittedName>
</protein>
<dbReference type="PANTHER" id="PTHR23313">
    <property type="entry name" value="TSEC1-RELATED"/>
    <property type="match status" value="1"/>
</dbReference>